<dbReference type="AlphaFoldDB" id="D8LFN5"/>
<protein>
    <recommendedName>
        <fullName evidence="3">Serine-threonine/tyrosine-protein kinase catalytic domain-containing protein</fullName>
    </recommendedName>
</protein>
<evidence type="ECO:0000313" key="1">
    <source>
        <dbReference type="EMBL" id="CBN79955.1"/>
    </source>
</evidence>
<dbReference type="InterPro" id="IPR011009">
    <property type="entry name" value="Kinase-like_dom_sf"/>
</dbReference>
<dbReference type="InParanoid" id="D8LFN5"/>
<organism evidence="1 2">
    <name type="scientific">Ectocarpus siliculosus</name>
    <name type="common">Brown alga</name>
    <name type="synonym">Conferva siliculosa</name>
    <dbReference type="NCBI Taxonomy" id="2880"/>
    <lineage>
        <taxon>Eukaryota</taxon>
        <taxon>Sar</taxon>
        <taxon>Stramenopiles</taxon>
        <taxon>Ochrophyta</taxon>
        <taxon>PX clade</taxon>
        <taxon>Phaeophyceae</taxon>
        <taxon>Ectocarpales</taxon>
        <taxon>Ectocarpaceae</taxon>
        <taxon>Ectocarpus</taxon>
    </lineage>
</organism>
<proteinExistence type="predicted"/>
<accession>D8LFN5</accession>
<reference evidence="1 2" key="1">
    <citation type="journal article" date="2010" name="Nature">
        <title>The Ectocarpus genome and the independent evolution of multicellularity in brown algae.</title>
        <authorList>
            <person name="Cock J.M."/>
            <person name="Sterck L."/>
            <person name="Rouze P."/>
            <person name="Scornet D."/>
            <person name="Allen A.E."/>
            <person name="Amoutzias G."/>
            <person name="Anthouard V."/>
            <person name="Artiguenave F."/>
            <person name="Aury J.M."/>
            <person name="Badger J.H."/>
            <person name="Beszteri B."/>
            <person name="Billiau K."/>
            <person name="Bonnet E."/>
            <person name="Bothwell J.H."/>
            <person name="Bowler C."/>
            <person name="Boyen C."/>
            <person name="Brownlee C."/>
            <person name="Carrano C.J."/>
            <person name="Charrier B."/>
            <person name="Cho G.Y."/>
            <person name="Coelho S.M."/>
            <person name="Collen J."/>
            <person name="Corre E."/>
            <person name="Da Silva C."/>
            <person name="Delage L."/>
            <person name="Delaroque N."/>
            <person name="Dittami S.M."/>
            <person name="Doulbeau S."/>
            <person name="Elias M."/>
            <person name="Farnham G."/>
            <person name="Gachon C.M."/>
            <person name="Gschloessl B."/>
            <person name="Heesch S."/>
            <person name="Jabbari K."/>
            <person name="Jubin C."/>
            <person name="Kawai H."/>
            <person name="Kimura K."/>
            <person name="Kloareg B."/>
            <person name="Kupper F.C."/>
            <person name="Lang D."/>
            <person name="Le Bail A."/>
            <person name="Leblanc C."/>
            <person name="Lerouge P."/>
            <person name="Lohr M."/>
            <person name="Lopez P.J."/>
            <person name="Martens C."/>
            <person name="Maumus F."/>
            <person name="Michel G."/>
            <person name="Miranda-Saavedra D."/>
            <person name="Morales J."/>
            <person name="Moreau H."/>
            <person name="Motomura T."/>
            <person name="Nagasato C."/>
            <person name="Napoli C.A."/>
            <person name="Nelson D.R."/>
            <person name="Nyvall-Collen P."/>
            <person name="Peters A.F."/>
            <person name="Pommier C."/>
            <person name="Potin P."/>
            <person name="Poulain J."/>
            <person name="Quesneville H."/>
            <person name="Read B."/>
            <person name="Rensing S.A."/>
            <person name="Ritter A."/>
            <person name="Rousvoal S."/>
            <person name="Samanta M."/>
            <person name="Samson G."/>
            <person name="Schroeder D.C."/>
            <person name="Segurens B."/>
            <person name="Strittmatter M."/>
            <person name="Tonon T."/>
            <person name="Tregear J.W."/>
            <person name="Valentin K."/>
            <person name="von Dassow P."/>
            <person name="Yamagishi T."/>
            <person name="Van de Peer Y."/>
            <person name="Wincker P."/>
        </authorList>
    </citation>
    <scope>NUCLEOTIDE SEQUENCE [LARGE SCALE GENOMIC DNA]</scope>
    <source>
        <strain evidence="2">Ec32 / CCAP1310/4</strain>
    </source>
</reference>
<dbReference type="SUPFAM" id="SSF56112">
    <property type="entry name" value="Protein kinase-like (PK-like)"/>
    <property type="match status" value="1"/>
</dbReference>
<gene>
    <name evidence="1" type="ORF">Esi_0015_0166</name>
</gene>
<keyword evidence="2" id="KW-1185">Reference proteome</keyword>
<sequence>MCSVLRGDRPKFPDDAEADGFDLAKKCWAGDTDNRPTSRALMESFNNIGWWEQGPVCPLC</sequence>
<evidence type="ECO:0000313" key="2">
    <source>
        <dbReference type="Proteomes" id="UP000002630"/>
    </source>
</evidence>
<dbReference type="Proteomes" id="UP000002630">
    <property type="component" value="Unassembled WGS sequence"/>
</dbReference>
<evidence type="ECO:0008006" key="3">
    <source>
        <dbReference type="Google" id="ProtNLM"/>
    </source>
</evidence>
<dbReference type="EMBL" id="FN649760">
    <property type="protein sequence ID" value="CBN79955.1"/>
    <property type="molecule type" value="Genomic_DNA"/>
</dbReference>
<name>D8LFN5_ECTSI</name>
<dbReference type="Gene3D" id="1.10.510.10">
    <property type="entry name" value="Transferase(Phosphotransferase) domain 1"/>
    <property type="match status" value="1"/>
</dbReference>